<sequence length="464" mass="50098">MPASNVGDNQVQNGLMRSKSSSDRIYAQIREFGFSLAIFLLIALILGGGGIRHGLTNLFVQLGGLALLLLWPDKIGQFLSKAPKGLIVLVAATVLLPVMQLVPLPPEVWKALPGREMALESRALVHAENDWFPLTLDRGRTITALFALAGPLAVIVTYRFGSKKASHAGLGILAGLAILQLAYGVLQLAVGGDALLLYETNSEGRFYGFFVGHIASGLFLVIGLCALIGLYEVSNKSTVRTTLFIAFSILLVIGVILTNSRSAVALLCLPGLWALIIAVRRVMALPSRKRWVSLGAALFALVGAGMLMATNNRLDQTWERFEDFEDSRPDIWADTVVGIERYWPVGSGMGTFDEVFQVEESLEALITKKAARAHNEYLEILLEAGIFGVALVIAWLLYLLYAIICGLRTVQAPVTLAAALAGSCIALQALLYFPLRNMAELCVAGLLVALLTAPLTTKRDRKIA</sequence>
<evidence type="ECO:0000259" key="6">
    <source>
        <dbReference type="Pfam" id="PF04932"/>
    </source>
</evidence>
<feature type="transmembrane region" description="Helical" evidence="5">
    <location>
        <begin position="206"/>
        <end position="231"/>
    </location>
</feature>
<dbReference type="InterPro" id="IPR007016">
    <property type="entry name" value="O-antigen_ligase-rel_domated"/>
</dbReference>
<evidence type="ECO:0000313" key="8">
    <source>
        <dbReference type="Proteomes" id="UP000824281"/>
    </source>
</evidence>
<evidence type="ECO:0000256" key="2">
    <source>
        <dbReference type="ARBA" id="ARBA00022692"/>
    </source>
</evidence>
<keyword evidence="7" id="KW-0436">Ligase</keyword>
<dbReference type="PANTHER" id="PTHR37422">
    <property type="entry name" value="TEICHURONIC ACID BIOSYNTHESIS PROTEIN TUAE"/>
    <property type="match status" value="1"/>
</dbReference>
<evidence type="ECO:0000256" key="4">
    <source>
        <dbReference type="ARBA" id="ARBA00023136"/>
    </source>
</evidence>
<feature type="transmembrane region" description="Helical" evidence="5">
    <location>
        <begin position="414"/>
        <end position="432"/>
    </location>
</feature>
<dbReference type="Proteomes" id="UP000824281">
    <property type="component" value="Chromosome"/>
</dbReference>
<evidence type="ECO:0000256" key="1">
    <source>
        <dbReference type="ARBA" id="ARBA00004141"/>
    </source>
</evidence>
<gene>
    <name evidence="7" type="ORF">K3148_11655</name>
</gene>
<evidence type="ECO:0000256" key="3">
    <source>
        <dbReference type="ARBA" id="ARBA00022989"/>
    </source>
</evidence>
<dbReference type="PANTHER" id="PTHR37422:SF13">
    <property type="entry name" value="LIPOPOLYSACCHARIDE BIOSYNTHESIS PROTEIN PA4999-RELATED"/>
    <property type="match status" value="1"/>
</dbReference>
<organism evidence="7 8">
    <name type="scientific">Qipengyuania aurantiaca</name>
    <dbReference type="NCBI Taxonomy" id="2867233"/>
    <lineage>
        <taxon>Bacteria</taxon>
        <taxon>Pseudomonadati</taxon>
        <taxon>Pseudomonadota</taxon>
        <taxon>Alphaproteobacteria</taxon>
        <taxon>Sphingomonadales</taxon>
        <taxon>Erythrobacteraceae</taxon>
        <taxon>Qipengyuania</taxon>
    </lineage>
</organism>
<dbReference type="RefSeq" id="WP_221424940.1">
    <property type="nucleotide sequence ID" value="NZ_CP081295.1"/>
</dbReference>
<dbReference type="GO" id="GO:0016874">
    <property type="term" value="F:ligase activity"/>
    <property type="evidence" value="ECO:0007669"/>
    <property type="project" value="UniProtKB-KW"/>
</dbReference>
<protein>
    <submittedName>
        <fullName evidence="7">O-antigen ligase family protein</fullName>
    </submittedName>
</protein>
<proteinExistence type="predicted"/>
<reference evidence="7 8" key="1">
    <citation type="submission" date="2021-08" db="EMBL/GenBank/DDBJ databases">
        <title>Comparative Genomics Analysis of the Genus Qipengyuania Reveals Extensive Genetic Diversity and Metabolic Versatility, Including the Description of Fifteen Novel Species.</title>
        <authorList>
            <person name="Liu Y."/>
        </authorList>
    </citation>
    <scope>NUCLEOTIDE SEQUENCE [LARGE SCALE GENOMIC DNA]</scope>
    <source>
        <strain evidence="7 8">1NDH13</strain>
    </source>
</reference>
<evidence type="ECO:0000256" key="5">
    <source>
        <dbReference type="SAM" id="Phobius"/>
    </source>
</evidence>
<feature type="transmembrane region" description="Helical" evidence="5">
    <location>
        <begin position="291"/>
        <end position="309"/>
    </location>
</feature>
<feature type="transmembrane region" description="Helical" evidence="5">
    <location>
        <begin position="141"/>
        <end position="161"/>
    </location>
</feature>
<feature type="transmembrane region" description="Helical" evidence="5">
    <location>
        <begin position="54"/>
        <end position="71"/>
    </location>
</feature>
<feature type="transmembrane region" description="Helical" evidence="5">
    <location>
        <begin position="83"/>
        <end position="102"/>
    </location>
</feature>
<keyword evidence="8" id="KW-1185">Reference proteome</keyword>
<keyword evidence="2 5" id="KW-0812">Transmembrane</keyword>
<keyword evidence="3 5" id="KW-1133">Transmembrane helix</keyword>
<dbReference type="InterPro" id="IPR051533">
    <property type="entry name" value="WaaL-like"/>
</dbReference>
<feature type="domain" description="O-antigen ligase-related" evidence="6">
    <location>
        <begin position="247"/>
        <end position="393"/>
    </location>
</feature>
<feature type="transmembrane region" description="Helical" evidence="5">
    <location>
        <begin position="25"/>
        <end position="48"/>
    </location>
</feature>
<dbReference type="Pfam" id="PF04932">
    <property type="entry name" value="Wzy_C"/>
    <property type="match status" value="1"/>
</dbReference>
<dbReference type="EMBL" id="CP081295">
    <property type="protein sequence ID" value="QZD89458.1"/>
    <property type="molecule type" value="Genomic_DNA"/>
</dbReference>
<name>A0ABX8ZP82_9SPHN</name>
<comment type="subcellular location">
    <subcellularLocation>
        <location evidence="1">Membrane</location>
        <topology evidence="1">Multi-pass membrane protein</topology>
    </subcellularLocation>
</comment>
<feature type="transmembrane region" description="Helical" evidence="5">
    <location>
        <begin position="168"/>
        <end position="186"/>
    </location>
</feature>
<feature type="transmembrane region" description="Helical" evidence="5">
    <location>
        <begin position="263"/>
        <end position="279"/>
    </location>
</feature>
<feature type="transmembrane region" description="Helical" evidence="5">
    <location>
        <begin position="238"/>
        <end position="257"/>
    </location>
</feature>
<evidence type="ECO:0000313" key="7">
    <source>
        <dbReference type="EMBL" id="QZD89458.1"/>
    </source>
</evidence>
<feature type="transmembrane region" description="Helical" evidence="5">
    <location>
        <begin position="438"/>
        <end position="457"/>
    </location>
</feature>
<feature type="transmembrane region" description="Helical" evidence="5">
    <location>
        <begin position="384"/>
        <end position="407"/>
    </location>
</feature>
<accession>A0ABX8ZP82</accession>
<keyword evidence="4 5" id="KW-0472">Membrane</keyword>